<name>A0A6L2MGC6_TANCI</name>
<dbReference type="Pfam" id="PF22936">
    <property type="entry name" value="Pol_BBD"/>
    <property type="match status" value="1"/>
</dbReference>
<reference evidence="4" key="1">
    <citation type="journal article" date="2019" name="Sci. Rep.">
        <title>Draft genome of Tanacetum cinerariifolium, the natural source of mosquito coil.</title>
        <authorList>
            <person name="Yamashiro T."/>
            <person name="Shiraishi A."/>
            <person name="Satake H."/>
            <person name="Nakayama K."/>
        </authorList>
    </citation>
    <scope>NUCLEOTIDE SEQUENCE</scope>
</reference>
<comment type="caution">
    <text evidence="4">The sequence shown here is derived from an EMBL/GenBank/DDBJ whole genome shotgun (WGS) entry which is preliminary data.</text>
</comment>
<dbReference type="PANTHER" id="PTHR11439:SF495">
    <property type="entry name" value="REVERSE TRANSCRIPTASE, RNA-DEPENDENT DNA POLYMERASE-RELATED"/>
    <property type="match status" value="1"/>
</dbReference>
<dbReference type="CDD" id="cd09272">
    <property type="entry name" value="RNase_HI_RT_Ty1"/>
    <property type="match status" value="2"/>
</dbReference>
<feature type="region of interest" description="Disordered" evidence="2">
    <location>
        <begin position="800"/>
        <end position="843"/>
    </location>
</feature>
<evidence type="ECO:0000259" key="3">
    <source>
        <dbReference type="Pfam" id="PF22936"/>
    </source>
</evidence>
<protein>
    <submittedName>
        <fullName evidence="4">Retrovirus-related Pol polyprotein from transposon TNT 1-94</fullName>
    </submittedName>
</protein>
<feature type="region of interest" description="Disordered" evidence="2">
    <location>
        <begin position="1564"/>
        <end position="1585"/>
    </location>
</feature>
<keyword evidence="1" id="KW-0378">Hydrolase</keyword>
<feature type="compositionally biased region" description="Basic and acidic residues" evidence="2">
    <location>
        <begin position="82"/>
        <end position="91"/>
    </location>
</feature>
<organism evidence="4">
    <name type="scientific">Tanacetum cinerariifolium</name>
    <name type="common">Dalmatian daisy</name>
    <name type="synonym">Chrysanthemum cinerariifolium</name>
    <dbReference type="NCBI Taxonomy" id="118510"/>
    <lineage>
        <taxon>Eukaryota</taxon>
        <taxon>Viridiplantae</taxon>
        <taxon>Streptophyta</taxon>
        <taxon>Embryophyta</taxon>
        <taxon>Tracheophyta</taxon>
        <taxon>Spermatophyta</taxon>
        <taxon>Magnoliopsida</taxon>
        <taxon>eudicotyledons</taxon>
        <taxon>Gunneridae</taxon>
        <taxon>Pentapetalae</taxon>
        <taxon>asterids</taxon>
        <taxon>campanulids</taxon>
        <taxon>Asterales</taxon>
        <taxon>Asteraceae</taxon>
        <taxon>Asteroideae</taxon>
        <taxon>Anthemideae</taxon>
        <taxon>Anthemidinae</taxon>
        <taxon>Tanacetum</taxon>
    </lineage>
</organism>
<proteinExistence type="predicted"/>
<keyword evidence="1" id="KW-0645">Protease</keyword>
<keyword evidence="1" id="KW-0064">Aspartyl protease</keyword>
<dbReference type="InterPro" id="IPR054722">
    <property type="entry name" value="PolX-like_BBD"/>
</dbReference>
<evidence type="ECO:0000256" key="2">
    <source>
        <dbReference type="SAM" id="MobiDB-lite"/>
    </source>
</evidence>
<dbReference type="SUPFAM" id="SSF56672">
    <property type="entry name" value="DNA/RNA polymerases"/>
    <property type="match status" value="1"/>
</dbReference>
<dbReference type="InterPro" id="IPR043502">
    <property type="entry name" value="DNA/RNA_pol_sf"/>
</dbReference>
<dbReference type="GO" id="GO:0004190">
    <property type="term" value="F:aspartic-type endopeptidase activity"/>
    <property type="evidence" value="ECO:0007669"/>
    <property type="project" value="UniProtKB-KW"/>
</dbReference>
<feature type="domain" description="Retrovirus-related Pol polyprotein from transposon TNT 1-94-like beta-barrel" evidence="3">
    <location>
        <begin position="1785"/>
        <end position="1852"/>
    </location>
</feature>
<feature type="region of interest" description="Disordered" evidence="2">
    <location>
        <begin position="1606"/>
        <end position="1643"/>
    </location>
</feature>
<dbReference type="EMBL" id="BKCJ010006612">
    <property type="protein sequence ID" value="GEU73036.1"/>
    <property type="molecule type" value="Genomic_DNA"/>
</dbReference>
<feature type="region of interest" description="Disordered" evidence="2">
    <location>
        <begin position="65"/>
        <end position="106"/>
    </location>
</feature>
<accession>A0A6L2MGC6</accession>
<evidence type="ECO:0000313" key="4">
    <source>
        <dbReference type="EMBL" id="GEU73036.1"/>
    </source>
</evidence>
<feature type="compositionally biased region" description="Polar residues" evidence="2">
    <location>
        <begin position="65"/>
        <end position="79"/>
    </location>
</feature>
<evidence type="ECO:0000256" key="1">
    <source>
        <dbReference type="ARBA" id="ARBA00022750"/>
    </source>
</evidence>
<gene>
    <name evidence="4" type="ORF">Tci_045014</name>
</gene>
<sequence length="2127" mass="240150">MKANDTIMKNMQMMTSLTNSNLELNNMFGQFMNMNTASSYGLGTLPSNTITNPKEDLKGITTRSGNAYQEPTIPTTSSPPKVVERETEVKKNTVPPTKNESTKDVQPPVVQIETPIPNFELVVALVVEPVESPVSALKPNPKPSIPYPDKVLVEYTQNLVKVEKERDELKLTLEKLPNSSKSLNTLLNSQVSDKSKASSGYKDLIPESLVNLSELFEKQNNRSTKGYHEVPPPLTGNYMPLKRDLRLIDKHFESESVDVSTISSGVDKTVKTADITHKDDNREDELSPTVEVKTVKPSVENIESVKTLRETVKTAESHKPHKHYPRGNKRNWNNLMSHRLGSSFKMINKACYVCGSFEHLQYGNPQQKEYKEKGVIDSGCSRHMTGNKCYLTYFKVFDGGLVSFRDGKSRISSKVKQKSDGIFISQDKYAVEILKKFDFVTVKTATSRPDITFTVCVCARFQVTPKTSHLHAVKRIFRYLKGQPKLGLWYPKDSPFDLKDYSDSDYTRASLDRKSTTGDCQFLGKRLILWQCKKRTIVANSTTEVEYVAAANCYGEVLWIQNQLLDYGFNLMNTKIYIDNESTICIVKLVIAKDGRCFMDTSEVTPGITLGSTAELTTAGQRELVHVVVPGAKKPYWDVAAHIWFEATSKMFNEPPLSRVNTLRSGEDNLKLQELMATEKVNRVNDQEHTQALVDKKKVIITKDTIRSDLCFDYAEGTACLLNEVIFEGLTCIGAKTTAWNEFSSTMASVIICLADNQKFNFSKYIFDNMVKSLEGGIKFYLFLRFLQVFLDNQVEGMARHKEVPQRKQKPKRKQRKEVEVSHDELEDEDHVPTPSSDLLPRGEDSYTLNELMVFYTSLQEQRKSRSRGLRRLMKIGLGRRVKSSLEKDSLGAQEDASKQGRIIEEIDQDDEIALDDDTQGRKNDDAMFGVDDISGEEVVLDTTTGKHEEQIIEDVSTVEPVNTAGEVVTIVADKSTEPKVVVQEQEVSTTIPAVVTIVTTAVPTPRAKGIVFHKQKQLHIPTVSSSKDKGKAKMIEPEVPIKKKDQMRMDKELQAREREEFSEVQKARLLVELIEKRKKHFTALRAQEKRNKPPTKAQMRGHMCTYLRNMGGYKHSHLKGRSYDEIKKLFDREIRTIPPNLYHSLKVSILIFLDLSKGSKNRPPMLNKENYVPWSSRLLWYTKSRPNGMLIHNSIINGPYVRRMIPEPGDPKREVPVNETFHVQIDDKLTEMELKQIEADDQAIQTILLGLPEDIYAGVDSCETTQEIWLRVQQMMKGSDIGIQEEGQVVQRMGKNVKNQVIQNADQNPRIQNVRNQNGLIVFLGNANSNGNGNLVVARAEGNLTGHNGNQIRCYNYRGVGHFTRNCTVRPRRRDAAYLQTQLLIAQKKEAGIQLQAEEFDLIAAAADLDVIEEVNANSILMANLQQASTSGTQTDKAPVYDSDGSAEYTELLEPIPELHQVPQNDNNVISEVSSVEQSGGTVEQHPANVEETHKCSSLKSLAKEADESLAKHKALELEIECLLRAVVSQDIMSVVQNNAVGETSNLQTELERMFKINPFKPSREEKHVPNKVRTSTRTNPITVSQPPVITKKVVNSDSNGLSFIEVDNTKTRKPQPRSNTKNDRVPSTSKSSRSKNKEVEVEEHHWKLMLSMNKKHMSSECNNVKLATQNVKSKVVCAICKQCLISVNHDECLLSYFNGMTCRGKKQKENVSINEKQKKQQPKVKKTKKLGSIKRLASPKTSKPRSFLRWLPTGRRFDLKGKIITSSESESQSNCSNGDNACCSKHMTGNLQLLINFVWKFKGTVRFGNDHVAAILGFSDLQWGNILITRVYFVEGLGHNLFLVGQFCDSNLESNYVLEIFKKYGMEACDLVGTPMEIKDKFGLDQNGTPVDATKYRSMIGALMYLTSSRPDIVHATCLCAQYQAKPTEKHLKDVKRIFRYLCGTVNMGLWYTKDSGFELTGFSDADYARCKDTFKSTSGGAQFLGEKLVSWSSKKQDCTALSTAEAEYVSLSACYAQVLWMRTQLTDYGFHFNNIPIYCDSKSAIVISSNPVQYSRTKHIAVCYHFIKEHVEKGTIELYFLKTDYQLADLFTKALPVDRFNYLVRRLGMRSLSPQELDRLAKSQ</sequence>
<feature type="compositionally biased region" description="Polar residues" evidence="2">
    <location>
        <begin position="1574"/>
        <end position="1585"/>
    </location>
</feature>
<feature type="compositionally biased region" description="Basic residues" evidence="2">
    <location>
        <begin position="807"/>
        <end position="816"/>
    </location>
</feature>
<dbReference type="PANTHER" id="PTHR11439">
    <property type="entry name" value="GAG-POL-RELATED RETROTRANSPOSON"/>
    <property type="match status" value="1"/>
</dbReference>